<dbReference type="Proteomes" id="UP000186922">
    <property type="component" value="Unassembled WGS sequence"/>
</dbReference>
<feature type="region of interest" description="Disordered" evidence="1">
    <location>
        <begin position="95"/>
        <end position="180"/>
    </location>
</feature>
<reference evidence="2 3" key="1">
    <citation type="journal article" date="2016" name="Nat. Commun.">
        <title>Extremotolerant tardigrade genome and improved radiotolerance of human cultured cells by tardigrade-unique protein.</title>
        <authorList>
            <person name="Hashimoto T."/>
            <person name="Horikawa D.D."/>
            <person name="Saito Y."/>
            <person name="Kuwahara H."/>
            <person name="Kozuka-Hata H."/>
            <person name="Shin-I T."/>
            <person name="Minakuchi Y."/>
            <person name="Ohishi K."/>
            <person name="Motoyama A."/>
            <person name="Aizu T."/>
            <person name="Enomoto A."/>
            <person name="Kondo K."/>
            <person name="Tanaka S."/>
            <person name="Hara Y."/>
            <person name="Koshikawa S."/>
            <person name="Sagara H."/>
            <person name="Miura T."/>
            <person name="Yokobori S."/>
            <person name="Miyagawa K."/>
            <person name="Suzuki Y."/>
            <person name="Kubo T."/>
            <person name="Oyama M."/>
            <person name="Kohara Y."/>
            <person name="Fujiyama A."/>
            <person name="Arakawa K."/>
            <person name="Katayama T."/>
            <person name="Toyoda A."/>
            <person name="Kunieda T."/>
        </authorList>
    </citation>
    <scope>NUCLEOTIDE SEQUENCE [LARGE SCALE GENOMIC DNA]</scope>
    <source>
        <strain evidence="2 3">YOKOZUNA-1</strain>
    </source>
</reference>
<dbReference type="EMBL" id="BDGG01000003">
    <property type="protein sequence ID" value="GAU95041.1"/>
    <property type="molecule type" value="Genomic_DNA"/>
</dbReference>
<evidence type="ECO:0000313" key="3">
    <source>
        <dbReference type="Proteomes" id="UP000186922"/>
    </source>
</evidence>
<accession>A0A1D1UZZ0</accession>
<comment type="caution">
    <text evidence="2">The sequence shown here is derived from an EMBL/GenBank/DDBJ whole genome shotgun (WGS) entry which is preliminary data.</text>
</comment>
<feature type="compositionally biased region" description="Basic residues" evidence="1">
    <location>
        <begin position="171"/>
        <end position="180"/>
    </location>
</feature>
<organism evidence="2 3">
    <name type="scientific">Ramazzottius varieornatus</name>
    <name type="common">Water bear</name>
    <name type="synonym">Tardigrade</name>
    <dbReference type="NCBI Taxonomy" id="947166"/>
    <lineage>
        <taxon>Eukaryota</taxon>
        <taxon>Metazoa</taxon>
        <taxon>Ecdysozoa</taxon>
        <taxon>Tardigrada</taxon>
        <taxon>Eutardigrada</taxon>
        <taxon>Parachela</taxon>
        <taxon>Hypsibioidea</taxon>
        <taxon>Ramazzottiidae</taxon>
        <taxon>Ramazzottius</taxon>
    </lineage>
</organism>
<gene>
    <name evidence="2" type="primary">RvY_06724-1</name>
    <name evidence="2" type="synonym">RvY_06724.1</name>
    <name evidence="2" type="ORF">RvY_06724</name>
</gene>
<name>A0A1D1UZZ0_RAMVA</name>
<sequence length="180" mass="20064">MTRIHVNLQQTGTWETIKPMSEVQPKVPLDLCVEYRYRGSGPGDFVSPRLKTEPSWWAGGSRLQFTNDNVTAVVAELAEKLEAVLPDVYVALPDPPQPIDLASGDEEEPTEEVGKVGEEDGDEEGDHLSVELLMVDDLHSSSPESEEELKKVEEQDGELPEEALPVQRVGLRAKRRGHRR</sequence>
<protein>
    <submittedName>
        <fullName evidence="2">Uncharacterized protein</fullName>
    </submittedName>
</protein>
<proteinExistence type="predicted"/>
<keyword evidence="3" id="KW-1185">Reference proteome</keyword>
<dbReference type="AlphaFoldDB" id="A0A1D1UZZ0"/>
<evidence type="ECO:0000313" key="2">
    <source>
        <dbReference type="EMBL" id="GAU95041.1"/>
    </source>
</evidence>
<evidence type="ECO:0000256" key="1">
    <source>
        <dbReference type="SAM" id="MobiDB-lite"/>
    </source>
</evidence>